<organism evidence="2 3">
    <name type="scientific">Shewanella nanhaiensis</name>
    <dbReference type="NCBI Taxonomy" id="2864872"/>
    <lineage>
        <taxon>Bacteria</taxon>
        <taxon>Pseudomonadati</taxon>
        <taxon>Pseudomonadota</taxon>
        <taxon>Gammaproteobacteria</taxon>
        <taxon>Alteromonadales</taxon>
        <taxon>Shewanellaceae</taxon>
        <taxon>Shewanella</taxon>
    </lineage>
</organism>
<dbReference type="RefSeq" id="WP_220111036.1">
    <property type="nucleotide sequence ID" value="NZ_JAHZST010000015.1"/>
</dbReference>
<dbReference type="EMBL" id="JAHZST010000015">
    <property type="protein sequence ID" value="MBW8185633.1"/>
    <property type="molecule type" value="Genomic_DNA"/>
</dbReference>
<gene>
    <name evidence="2" type="ORF">K0625_18495</name>
</gene>
<evidence type="ECO:0000313" key="3">
    <source>
        <dbReference type="Proteomes" id="UP001195963"/>
    </source>
</evidence>
<reference evidence="2 3" key="1">
    <citation type="submission" date="2021-07" db="EMBL/GenBank/DDBJ databases">
        <title>Shewanella sp. nov, isolated from SCS.</title>
        <authorList>
            <person name="Cao W.R."/>
        </authorList>
    </citation>
    <scope>NUCLEOTIDE SEQUENCE [LARGE SCALE GENOMIC DNA]</scope>
    <source>
        <strain evidence="2 3">NR704-98</strain>
    </source>
</reference>
<feature type="compositionally biased region" description="Acidic residues" evidence="1">
    <location>
        <begin position="1"/>
        <end position="17"/>
    </location>
</feature>
<sequence length="56" mass="6802">MSNFYDNDDLLWDSEIGEETRDKQKSKRNKHNRRQLSDQKRQAFEPEQASRSTYHS</sequence>
<accession>A0ABS7E7I2</accession>
<dbReference type="Proteomes" id="UP001195963">
    <property type="component" value="Unassembled WGS sequence"/>
</dbReference>
<comment type="caution">
    <text evidence="2">The sequence shown here is derived from an EMBL/GenBank/DDBJ whole genome shotgun (WGS) entry which is preliminary data.</text>
</comment>
<keyword evidence="3" id="KW-1185">Reference proteome</keyword>
<feature type="compositionally biased region" description="Basic residues" evidence="1">
    <location>
        <begin position="24"/>
        <end position="34"/>
    </location>
</feature>
<evidence type="ECO:0008006" key="4">
    <source>
        <dbReference type="Google" id="ProtNLM"/>
    </source>
</evidence>
<name>A0ABS7E7I2_9GAMM</name>
<evidence type="ECO:0000256" key="1">
    <source>
        <dbReference type="SAM" id="MobiDB-lite"/>
    </source>
</evidence>
<evidence type="ECO:0000313" key="2">
    <source>
        <dbReference type="EMBL" id="MBW8185633.1"/>
    </source>
</evidence>
<protein>
    <recommendedName>
        <fullName evidence="4">Small highly charged protein</fullName>
    </recommendedName>
</protein>
<feature type="compositionally biased region" description="Basic and acidic residues" evidence="1">
    <location>
        <begin position="35"/>
        <end position="44"/>
    </location>
</feature>
<feature type="region of interest" description="Disordered" evidence="1">
    <location>
        <begin position="1"/>
        <end position="56"/>
    </location>
</feature>
<proteinExistence type="predicted"/>